<evidence type="ECO:0000313" key="4">
    <source>
        <dbReference type="Proteomes" id="UP001210720"/>
    </source>
</evidence>
<dbReference type="Pfam" id="PF03781">
    <property type="entry name" value="FGE-sulfatase"/>
    <property type="match status" value="1"/>
</dbReference>
<dbReference type="SUPFAM" id="SSF56436">
    <property type="entry name" value="C-type lectin-like"/>
    <property type="match status" value="1"/>
</dbReference>
<keyword evidence="1" id="KW-0812">Transmembrane</keyword>
<keyword evidence="1" id="KW-1133">Transmembrane helix</keyword>
<organism evidence="3 4">
    <name type="scientific">Thalassococcus lentus</name>
    <dbReference type="NCBI Taxonomy" id="1210524"/>
    <lineage>
        <taxon>Bacteria</taxon>
        <taxon>Pseudomonadati</taxon>
        <taxon>Pseudomonadota</taxon>
        <taxon>Alphaproteobacteria</taxon>
        <taxon>Rhodobacterales</taxon>
        <taxon>Roseobacteraceae</taxon>
        <taxon>Thalassococcus</taxon>
    </lineage>
</organism>
<dbReference type="RefSeq" id="WP_271432640.1">
    <property type="nucleotide sequence ID" value="NZ_JAQIOY010000003.1"/>
</dbReference>
<proteinExistence type="predicted"/>
<dbReference type="InterPro" id="IPR035897">
    <property type="entry name" value="Toll_tir_struct_dom_sf"/>
</dbReference>
<protein>
    <submittedName>
        <fullName evidence="3">SUMF1/EgtB/PvdO family nonheme iron enzyme</fullName>
    </submittedName>
</protein>
<dbReference type="Pfam" id="PF13676">
    <property type="entry name" value="TIR_2"/>
    <property type="match status" value="1"/>
</dbReference>
<evidence type="ECO:0000313" key="3">
    <source>
        <dbReference type="EMBL" id="MDA7425300.1"/>
    </source>
</evidence>
<evidence type="ECO:0000259" key="2">
    <source>
        <dbReference type="PROSITE" id="PS50104"/>
    </source>
</evidence>
<dbReference type="Gene3D" id="3.90.1580.10">
    <property type="entry name" value="paralog of FGE (formylglycine-generating enzyme)"/>
    <property type="match status" value="1"/>
</dbReference>
<dbReference type="Proteomes" id="UP001210720">
    <property type="component" value="Unassembled WGS sequence"/>
</dbReference>
<evidence type="ECO:0000256" key="1">
    <source>
        <dbReference type="SAM" id="Phobius"/>
    </source>
</evidence>
<dbReference type="InterPro" id="IPR016187">
    <property type="entry name" value="CTDL_fold"/>
</dbReference>
<dbReference type="InterPro" id="IPR005532">
    <property type="entry name" value="SUMF_dom"/>
</dbReference>
<dbReference type="InterPro" id="IPR000157">
    <property type="entry name" value="TIR_dom"/>
</dbReference>
<keyword evidence="4" id="KW-1185">Reference proteome</keyword>
<accession>A0ABT4XTW5</accession>
<reference evidence="3 4" key="1">
    <citation type="submission" date="2023-01" db="EMBL/GenBank/DDBJ databases">
        <title>Thalassococcus onchidii sp. nov., isolated from a marine invertebrate from the South China Sea.</title>
        <authorList>
            <person name="Xu S."/>
            <person name="Liu Z."/>
            <person name="Xu Y."/>
        </authorList>
    </citation>
    <scope>NUCLEOTIDE SEQUENCE [LARGE SCALE GENOMIC DNA]</scope>
    <source>
        <strain evidence="3 4">KCTC 32084</strain>
    </source>
</reference>
<dbReference type="PROSITE" id="PS50104">
    <property type="entry name" value="TIR"/>
    <property type="match status" value="1"/>
</dbReference>
<sequence>MPRIFISHRSTDDDDKAVDILSGWLIEQGHKDHFIDHRDITGGTSWDEALRREASRADLMILYVTSSWLDSEECFAEYRSSFYGNKTVIPLLVDNPQAKDLTGSAKARFETLCASVQGIALSDPLPTGFTAEQIEKAITRVSNAAKVARRQRILARVGLVAAAFLLTVVGLGLAFPSFVADMIAKRQVDRSFATTMQTDQGFLDCDDHSRCPEMVPLPAAQYEIGYVEDFAPNDWEGPPTPVEIPAFAVSMTEITKEQWHACVLSTRQADEGAPRCKELVYSEAFKNEPVETISWHDTQDYIAWLNLRVSGSTEGPYRLLSEAEWEYAARGGVQPRTVFSWGPGMKGACQHANLLNPDMPASLDVRRRGHDCTGQKPENDKLLSEVATYNSNAFGLYDTAGNVSEWVADCWHGSHRDRPDNIGAGPWVSDAPRNCDRVLKGGSWIGDIDLLRPAARVPLAPDVLGYNIGMRVARDLSP</sequence>
<gene>
    <name evidence="3" type="ORF">PFY00_11220</name>
</gene>
<dbReference type="PANTHER" id="PTHR23150">
    <property type="entry name" value="SULFATASE MODIFYING FACTOR 1, 2"/>
    <property type="match status" value="1"/>
</dbReference>
<keyword evidence="1" id="KW-0472">Membrane</keyword>
<dbReference type="InterPro" id="IPR051043">
    <property type="entry name" value="Sulfatase_Mod_Factor_Kinase"/>
</dbReference>
<feature type="transmembrane region" description="Helical" evidence="1">
    <location>
        <begin position="153"/>
        <end position="175"/>
    </location>
</feature>
<dbReference type="Gene3D" id="3.40.50.10140">
    <property type="entry name" value="Toll/interleukin-1 receptor homology (TIR) domain"/>
    <property type="match status" value="1"/>
</dbReference>
<dbReference type="PANTHER" id="PTHR23150:SF19">
    <property type="entry name" value="FORMYLGLYCINE-GENERATING ENZYME"/>
    <property type="match status" value="1"/>
</dbReference>
<dbReference type="EMBL" id="JAQIOY010000003">
    <property type="protein sequence ID" value="MDA7425300.1"/>
    <property type="molecule type" value="Genomic_DNA"/>
</dbReference>
<comment type="caution">
    <text evidence="3">The sequence shown here is derived from an EMBL/GenBank/DDBJ whole genome shotgun (WGS) entry which is preliminary data.</text>
</comment>
<feature type="domain" description="TIR" evidence="2">
    <location>
        <begin position="1"/>
        <end position="145"/>
    </location>
</feature>
<dbReference type="SUPFAM" id="SSF52200">
    <property type="entry name" value="Toll/Interleukin receptor TIR domain"/>
    <property type="match status" value="1"/>
</dbReference>
<name>A0ABT4XTW5_9RHOB</name>
<dbReference type="InterPro" id="IPR042095">
    <property type="entry name" value="SUMF_sf"/>
</dbReference>